<evidence type="ECO:0000313" key="3">
    <source>
        <dbReference type="Proteomes" id="UP001153269"/>
    </source>
</evidence>
<accession>A0A9N7TSU3</accession>
<feature type="compositionally biased region" description="Pro residues" evidence="1">
    <location>
        <begin position="113"/>
        <end position="130"/>
    </location>
</feature>
<reference evidence="2" key="1">
    <citation type="submission" date="2020-03" db="EMBL/GenBank/DDBJ databases">
        <authorList>
            <person name="Weist P."/>
        </authorList>
    </citation>
    <scope>NUCLEOTIDE SEQUENCE</scope>
</reference>
<comment type="caution">
    <text evidence="2">The sequence shown here is derived from an EMBL/GenBank/DDBJ whole genome shotgun (WGS) entry which is preliminary data.</text>
</comment>
<dbReference type="EMBL" id="CADEAL010000329">
    <property type="protein sequence ID" value="CAB1418520.1"/>
    <property type="molecule type" value="Genomic_DNA"/>
</dbReference>
<feature type="region of interest" description="Disordered" evidence="1">
    <location>
        <begin position="81"/>
        <end position="228"/>
    </location>
</feature>
<protein>
    <submittedName>
        <fullName evidence="2">Uncharacterized protein</fullName>
    </submittedName>
</protein>
<gene>
    <name evidence="2" type="ORF">PLEPLA_LOCUS6346</name>
</gene>
<organism evidence="2 3">
    <name type="scientific">Pleuronectes platessa</name>
    <name type="common">European plaice</name>
    <dbReference type="NCBI Taxonomy" id="8262"/>
    <lineage>
        <taxon>Eukaryota</taxon>
        <taxon>Metazoa</taxon>
        <taxon>Chordata</taxon>
        <taxon>Craniata</taxon>
        <taxon>Vertebrata</taxon>
        <taxon>Euteleostomi</taxon>
        <taxon>Actinopterygii</taxon>
        <taxon>Neopterygii</taxon>
        <taxon>Teleostei</taxon>
        <taxon>Neoteleostei</taxon>
        <taxon>Acanthomorphata</taxon>
        <taxon>Carangaria</taxon>
        <taxon>Pleuronectiformes</taxon>
        <taxon>Pleuronectoidei</taxon>
        <taxon>Pleuronectidae</taxon>
        <taxon>Pleuronectes</taxon>
    </lineage>
</organism>
<proteinExistence type="predicted"/>
<dbReference type="Proteomes" id="UP001153269">
    <property type="component" value="Unassembled WGS sequence"/>
</dbReference>
<feature type="compositionally biased region" description="Low complexity" evidence="1">
    <location>
        <begin position="180"/>
        <end position="190"/>
    </location>
</feature>
<feature type="compositionally biased region" description="Basic and acidic residues" evidence="1">
    <location>
        <begin position="100"/>
        <end position="110"/>
    </location>
</feature>
<dbReference type="AlphaFoldDB" id="A0A9N7TSU3"/>
<name>A0A9N7TSU3_PLEPL</name>
<sequence length="228" mass="24754">MRPGDEQLQAVGHFLSTEEKTNISVDRPDQYWQLRFFSPWNSVKQSSMFIIEKCPEDFFKRKISIPPPIKAAVSHDTWECRGHGGQKGCEEEEIVNPGKKGQESATKDKVQLPTPPAKPSCSSPLPPLRHPSPTRNQPDLLATEGTDTKGDTLPTSSLSVKQHLPLYLPEPSPGTQAPLSTSASTTSSSSGIRPLAMPASGARIPATAQSRGPWGAMHPPPQSYLAQL</sequence>
<keyword evidence="3" id="KW-1185">Reference proteome</keyword>
<evidence type="ECO:0000313" key="2">
    <source>
        <dbReference type="EMBL" id="CAB1418520.1"/>
    </source>
</evidence>
<evidence type="ECO:0000256" key="1">
    <source>
        <dbReference type="SAM" id="MobiDB-lite"/>
    </source>
</evidence>